<dbReference type="SUPFAM" id="SSF102588">
    <property type="entry name" value="LmbE-like"/>
    <property type="match status" value="1"/>
</dbReference>
<dbReference type="Pfam" id="PF02585">
    <property type="entry name" value="PIG-L"/>
    <property type="match status" value="1"/>
</dbReference>
<gene>
    <name evidence="1" type="ORF">SE17_26535</name>
</gene>
<keyword evidence="2" id="KW-1185">Reference proteome</keyword>
<evidence type="ECO:0000313" key="1">
    <source>
        <dbReference type="EMBL" id="KPV50509.1"/>
    </source>
</evidence>
<reference evidence="1 2" key="1">
    <citation type="submission" date="2015-09" db="EMBL/GenBank/DDBJ databases">
        <title>Draft genome sequence of Kouleothrix aurantiaca JCM 19913.</title>
        <authorList>
            <person name="Hemp J."/>
        </authorList>
    </citation>
    <scope>NUCLEOTIDE SEQUENCE [LARGE SCALE GENOMIC DNA]</scope>
    <source>
        <strain evidence="1 2">COM-B</strain>
    </source>
</reference>
<protein>
    <recommendedName>
        <fullName evidence="3">GlcNAc-PI de-N-acetylase</fullName>
    </recommendedName>
</protein>
<dbReference type="Gene3D" id="3.40.50.10320">
    <property type="entry name" value="LmbE-like"/>
    <property type="match status" value="1"/>
</dbReference>
<dbReference type="Proteomes" id="UP000050509">
    <property type="component" value="Unassembled WGS sequence"/>
</dbReference>
<comment type="caution">
    <text evidence="1">The sequence shown here is derived from an EMBL/GenBank/DDBJ whole genome shotgun (WGS) entry which is preliminary data.</text>
</comment>
<dbReference type="InterPro" id="IPR024078">
    <property type="entry name" value="LmbE-like_dom_sf"/>
</dbReference>
<organism evidence="1 2">
    <name type="scientific">Kouleothrix aurantiaca</name>
    <dbReference type="NCBI Taxonomy" id="186479"/>
    <lineage>
        <taxon>Bacteria</taxon>
        <taxon>Bacillati</taxon>
        <taxon>Chloroflexota</taxon>
        <taxon>Chloroflexia</taxon>
        <taxon>Chloroflexales</taxon>
        <taxon>Roseiflexineae</taxon>
        <taxon>Roseiflexaceae</taxon>
        <taxon>Kouleothrix</taxon>
    </lineage>
</organism>
<dbReference type="GO" id="GO:0016811">
    <property type="term" value="F:hydrolase activity, acting on carbon-nitrogen (but not peptide) bonds, in linear amides"/>
    <property type="evidence" value="ECO:0007669"/>
    <property type="project" value="TreeGrafter"/>
</dbReference>
<dbReference type="PANTHER" id="PTHR12993">
    <property type="entry name" value="N-ACETYLGLUCOSAMINYL-PHOSPHATIDYLINOSITOL DE-N-ACETYLASE-RELATED"/>
    <property type="match status" value="1"/>
</dbReference>
<accession>A0A0N8PRP6</accession>
<feature type="non-terminal residue" evidence="1">
    <location>
        <position position="182"/>
    </location>
</feature>
<dbReference type="InterPro" id="IPR003737">
    <property type="entry name" value="GlcNAc_PI_deacetylase-related"/>
</dbReference>
<dbReference type="EMBL" id="LJCR01001354">
    <property type="protein sequence ID" value="KPV50509.1"/>
    <property type="molecule type" value="Genomic_DNA"/>
</dbReference>
<sequence length="182" mass="19937">MQNLPQEQRRPRLLAVFAHPDDETFCAGGTLAKYVAEGWDVMVVTATAGQAGQIRDPQAATRRTLGEVRGREFFAACAQLGVSNARLLDYMDGTLQEVDLHELTGAVVAIIREFQPDSIITFGPDGAYGHPDHIAIGAATARAFEQAGSRRHFPEQISAGLRPHQAEQLYYSYFPPSRLQLG</sequence>
<evidence type="ECO:0008006" key="3">
    <source>
        <dbReference type="Google" id="ProtNLM"/>
    </source>
</evidence>
<proteinExistence type="predicted"/>
<name>A0A0N8PRP6_9CHLR</name>
<dbReference type="PANTHER" id="PTHR12993:SF11">
    <property type="entry name" value="N-ACETYLGLUCOSAMINYL-PHOSPHATIDYLINOSITOL DE-N-ACETYLASE"/>
    <property type="match status" value="1"/>
</dbReference>
<dbReference type="AlphaFoldDB" id="A0A0N8PRP6"/>
<evidence type="ECO:0000313" key="2">
    <source>
        <dbReference type="Proteomes" id="UP000050509"/>
    </source>
</evidence>